<dbReference type="InterPro" id="IPR000182">
    <property type="entry name" value="GNAT_dom"/>
</dbReference>
<organism evidence="2 3">
    <name type="scientific">Herbaspirillum frisingense</name>
    <dbReference type="NCBI Taxonomy" id="92645"/>
    <lineage>
        <taxon>Bacteria</taxon>
        <taxon>Pseudomonadati</taxon>
        <taxon>Pseudomonadota</taxon>
        <taxon>Betaproteobacteria</taxon>
        <taxon>Burkholderiales</taxon>
        <taxon>Oxalobacteraceae</taxon>
        <taxon>Herbaspirillum</taxon>
    </lineage>
</organism>
<dbReference type="AlphaFoldDB" id="A0A7V8FY61"/>
<gene>
    <name evidence="2" type="primary">ydaF_3</name>
    <name evidence="2" type="ORF">GAK35_01476</name>
</gene>
<dbReference type="PROSITE" id="PS51186">
    <property type="entry name" value="GNAT"/>
    <property type="match status" value="1"/>
</dbReference>
<proteinExistence type="predicted"/>
<evidence type="ECO:0000313" key="3">
    <source>
        <dbReference type="Proteomes" id="UP000462435"/>
    </source>
</evidence>
<dbReference type="FunFam" id="3.40.630.30:FF:000047">
    <property type="entry name" value="Acetyltransferase, GNAT family"/>
    <property type="match status" value="1"/>
</dbReference>
<dbReference type="Proteomes" id="UP000462435">
    <property type="component" value="Unassembled WGS sequence"/>
</dbReference>
<accession>A0A7V8FY61</accession>
<dbReference type="PANTHER" id="PTHR43441">
    <property type="entry name" value="RIBOSOMAL-PROTEIN-SERINE ACETYLTRANSFERASE"/>
    <property type="match status" value="1"/>
</dbReference>
<dbReference type="SUPFAM" id="SSF55729">
    <property type="entry name" value="Acyl-CoA N-acyltransferases (Nat)"/>
    <property type="match status" value="1"/>
</dbReference>
<protein>
    <submittedName>
        <fullName evidence="2">Putative ribosomal N-acetyltransferase YdaF</fullName>
    </submittedName>
</protein>
<evidence type="ECO:0000259" key="1">
    <source>
        <dbReference type="PROSITE" id="PS51186"/>
    </source>
</evidence>
<dbReference type="GO" id="GO:0008999">
    <property type="term" value="F:protein-N-terminal-alanine acetyltransferase activity"/>
    <property type="evidence" value="ECO:0007669"/>
    <property type="project" value="TreeGrafter"/>
</dbReference>
<keyword evidence="2" id="KW-0808">Transferase</keyword>
<feature type="domain" description="N-acetyltransferase" evidence="1">
    <location>
        <begin position="39"/>
        <end position="197"/>
    </location>
</feature>
<reference evidence="3" key="1">
    <citation type="journal article" date="2020" name="MBio">
        <title>Horizontal gene transfer to a defensive symbiont with a reduced genome amongst a multipartite beetle microbiome.</title>
        <authorList>
            <person name="Waterworth S.C."/>
            <person name="Florez L.V."/>
            <person name="Rees E.R."/>
            <person name="Hertweck C."/>
            <person name="Kaltenpoth M."/>
            <person name="Kwan J.C."/>
        </authorList>
    </citation>
    <scope>NUCLEOTIDE SEQUENCE [LARGE SCALE GENOMIC DNA]</scope>
</reference>
<dbReference type="GO" id="GO:1990189">
    <property type="term" value="F:protein N-terminal-serine acetyltransferase activity"/>
    <property type="evidence" value="ECO:0007669"/>
    <property type="project" value="TreeGrafter"/>
</dbReference>
<dbReference type="Gene3D" id="3.40.630.30">
    <property type="match status" value="1"/>
</dbReference>
<dbReference type="EMBL" id="WNDX01000034">
    <property type="protein sequence ID" value="KAF1045150.1"/>
    <property type="molecule type" value="Genomic_DNA"/>
</dbReference>
<dbReference type="InterPro" id="IPR016181">
    <property type="entry name" value="Acyl_CoA_acyltransferase"/>
</dbReference>
<name>A0A7V8FY61_9BURK</name>
<dbReference type="Pfam" id="PF13302">
    <property type="entry name" value="Acetyltransf_3"/>
    <property type="match status" value="1"/>
</dbReference>
<dbReference type="PANTHER" id="PTHR43441:SF2">
    <property type="entry name" value="FAMILY ACETYLTRANSFERASE, PUTATIVE (AFU_ORTHOLOGUE AFUA_7G00850)-RELATED"/>
    <property type="match status" value="1"/>
</dbReference>
<sequence>MTEQTSVVLNEWKQPTGVPLPDWQERPRPQRIVLAGRYCRLEPVDAARHSEDLYQAYAQAPDGSDWTYMISGPFPDLPAYRQYAETLQQSEDPLHYAVIDQASGRAVGTMSLMRIEPRHGVIEVGHIALSRQLKRTRVATEAQFLLMRYAFDQLGYRRYEWKCDSLNAPSRNAALRLGFSFEGIFRQAIVYRGRNRDTAWFSIIDGEWPALRGAFERWLAPDNFDIEGRQRQALSALKAA</sequence>
<evidence type="ECO:0000313" key="2">
    <source>
        <dbReference type="EMBL" id="KAF1045150.1"/>
    </source>
</evidence>
<comment type="caution">
    <text evidence="2">The sequence shown here is derived from an EMBL/GenBank/DDBJ whole genome shotgun (WGS) entry which is preliminary data.</text>
</comment>
<dbReference type="InterPro" id="IPR051908">
    <property type="entry name" value="Ribosomal_N-acetyltransferase"/>
</dbReference>